<proteinExistence type="predicted"/>
<evidence type="ECO:0000313" key="1">
    <source>
        <dbReference type="EMBL" id="PQJ28347.1"/>
    </source>
</evidence>
<dbReference type="Proteomes" id="UP000239907">
    <property type="component" value="Unassembled WGS sequence"/>
</dbReference>
<sequence>MAMSRAGLAIAQVSDAAVRSPVLDAAFFAAEGFLERAVGAVVHDVVAAVAIEHEEVAVRGMESPGWAVLAGLFVFSGSLGPRPLVENFTGEGGFENHAAAEIGEVEDFAIVLDD</sequence>
<dbReference type="AlphaFoldDB" id="A0A2S7U1H6"/>
<protein>
    <submittedName>
        <fullName evidence="1">Uncharacterized protein</fullName>
    </submittedName>
</protein>
<gene>
    <name evidence="1" type="ORF">BSZ32_07355</name>
</gene>
<keyword evidence="2" id="KW-1185">Reference proteome</keyword>
<evidence type="ECO:0000313" key="2">
    <source>
        <dbReference type="Proteomes" id="UP000239907"/>
    </source>
</evidence>
<comment type="caution">
    <text evidence="1">The sequence shown here is derived from an EMBL/GenBank/DDBJ whole genome shotgun (WGS) entry which is preliminary data.</text>
</comment>
<dbReference type="EMBL" id="MQWA01000001">
    <property type="protein sequence ID" value="PQJ28347.1"/>
    <property type="molecule type" value="Genomic_DNA"/>
</dbReference>
<reference evidence="1 2" key="1">
    <citation type="submission" date="2016-12" db="EMBL/GenBank/DDBJ databases">
        <title>Study of bacterial adaptation to deep sea.</title>
        <authorList>
            <person name="Song J."/>
            <person name="Yoshizawa S."/>
            <person name="Kogure K."/>
        </authorList>
    </citation>
    <scope>NUCLEOTIDE SEQUENCE [LARGE SCALE GENOMIC DNA]</scope>
    <source>
        <strain evidence="1 2">SAORIC-165</strain>
    </source>
</reference>
<name>A0A2S7U1H6_9BACT</name>
<accession>A0A2S7U1H6</accession>
<organism evidence="1 2">
    <name type="scientific">Rubritalea profundi</name>
    <dbReference type="NCBI Taxonomy" id="1658618"/>
    <lineage>
        <taxon>Bacteria</taxon>
        <taxon>Pseudomonadati</taxon>
        <taxon>Verrucomicrobiota</taxon>
        <taxon>Verrucomicrobiia</taxon>
        <taxon>Verrucomicrobiales</taxon>
        <taxon>Rubritaleaceae</taxon>
        <taxon>Rubritalea</taxon>
    </lineage>
</organism>